<evidence type="ECO:0000256" key="8">
    <source>
        <dbReference type="ARBA" id="ARBA00023136"/>
    </source>
</evidence>
<name>A0A520MHY7_9GAMM</name>
<dbReference type="AlphaFoldDB" id="A0A520MHY7"/>
<reference evidence="11 12" key="1">
    <citation type="submission" date="2019-02" db="EMBL/GenBank/DDBJ databases">
        <title>Prokaryotic population dynamics and viral predation in marine succession experiment using metagenomics: the confinement effect.</title>
        <authorList>
            <person name="Haro-Moreno J.M."/>
            <person name="Rodriguez-Valera F."/>
            <person name="Lopez-Perez M."/>
        </authorList>
    </citation>
    <scope>NUCLEOTIDE SEQUENCE [LARGE SCALE GENOMIC DNA]</scope>
    <source>
        <strain evidence="11">MED-G170</strain>
    </source>
</reference>
<comment type="subcellular location">
    <subcellularLocation>
        <location evidence="1">Cell inner membrane</location>
    </subcellularLocation>
</comment>
<dbReference type="Proteomes" id="UP000315889">
    <property type="component" value="Unassembled WGS sequence"/>
</dbReference>
<feature type="transmembrane region" description="Helical" evidence="9">
    <location>
        <begin position="12"/>
        <end position="36"/>
    </location>
</feature>
<evidence type="ECO:0000256" key="9">
    <source>
        <dbReference type="SAM" id="Phobius"/>
    </source>
</evidence>
<evidence type="ECO:0000259" key="10">
    <source>
        <dbReference type="Pfam" id="PF11356"/>
    </source>
</evidence>
<proteinExistence type="predicted"/>
<protein>
    <recommendedName>
        <fullName evidence="10">Type II secretion system protein GspC N-terminal domain-containing protein</fullName>
    </recommendedName>
</protein>
<dbReference type="Gene3D" id="2.30.42.10">
    <property type="match status" value="1"/>
</dbReference>
<dbReference type="GO" id="GO:0005886">
    <property type="term" value="C:plasma membrane"/>
    <property type="evidence" value="ECO:0007669"/>
    <property type="project" value="UniProtKB-SubCell"/>
</dbReference>
<evidence type="ECO:0000256" key="1">
    <source>
        <dbReference type="ARBA" id="ARBA00004533"/>
    </source>
</evidence>
<dbReference type="InterPro" id="IPR036034">
    <property type="entry name" value="PDZ_sf"/>
</dbReference>
<keyword evidence="8 9" id="KW-0472">Membrane</keyword>
<dbReference type="SUPFAM" id="SSF50156">
    <property type="entry name" value="PDZ domain-like"/>
    <property type="match status" value="1"/>
</dbReference>
<keyword evidence="2" id="KW-0813">Transport</keyword>
<dbReference type="EMBL" id="SHBP01000003">
    <property type="protein sequence ID" value="RZO20801.1"/>
    <property type="molecule type" value="Genomic_DNA"/>
</dbReference>
<gene>
    <name evidence="11" type="ORF">EVB03_03570</name>
</gene>
<feature type="domain" description="Type II secretion system protein GspC N-terminal" evidence="10">
    <location>
        <begin position="45"/>
        <end position="141"/>
    </location>
</feature>
<organism evidence="11 12">
    <name type="scientific">SAR92 clade bacterium</name>
    <dbReference type="NCBI Taxonomy" id="2315479"/>
    <lineage>
        <taxon>Bacteria</taxon>
        <taxon>Pseudomonadati</taxon>
        <taxon>Pseudomonadota</taxon>
        <taxon>Gammaproteobacteria</taxon>
        <taxon>Cellvibrionales</taxon>
        <taxon>Porticoccaceae</taxon>
        <taxon>SAR92 clade</taxon>
    </lineage>
</organism>
<evidence type="ECO:0000256" key="7">
    <source>
        <dbReference type="ARBA" id="ARBA00022989"/>
    </source>
</evidence>
<evidence type="ECO:0000256" key="3">
    <source>
        <dbReference type="ARBA" id="ARBA00022475"/>
    </source>
</evidence>
<dbReference type="InterPro" id="IPR024961">
    <property type="entry name" value="T2SS_GspC_N"/>
</dbReference>
<evidence type="ECO:0000313" key="11">
    <source>
        <dbReference type="EMBL" id="RZO20801.1"/>
    </source>
</evidence>
<sequence length="268" mass="28901">MKVDLNNSQSVIRATLLGLMGLLGVYLLLIITDILVEDSEPQPTQLKRVASGKIIQWNWFGGEKAAIVTQVAQPGQSLQDAKINADLLGVMLSAQNASATLKFKGQAEKVYQVGDKLSGSLELVEIQAFRIIVLENGVRKQVLMKKPDVIMQTEIVPDTSGRDIQTQGFALANMFGAVPVNVSGDTGFKINNLSTEVKMMADIRDGDVVLQVDGLSVQDLMANPIKMMSYSAANSLPVTVMRNGQEETIYVNAASLSAKILPTLGLKP</sequence>
<evidence type="ECO:0000313" key="12">
    <source>
        <dbReference type="Proteomes" id="UP000315889"/>
    </source>
</evidence>
<dbReference type="GO" id="GO:0015031">
    <property type="term" value="P:protein transport"/>
    <property type="evidence" value="ECO:0007669"/>
    <property type="project" value="UniProtKB-KW"/>
</dbReference>
<accession>A0A520MHY7</accession>
<comment type="caution">
    <text evidence="11">The sequence shown here is derived from an EMBL/GenBank/DDBJ whole genome shotgun (WGS) entry which is preliminary data.</text>
</comment>
<keyword evidence="4" id="KW-0997">Cell inner membrane</keyword>
<evidence type="ECO:0000256" key="5">
    <source>
        <dbReference type="ARBA" id="ARBA00022692"/>
    </source>
</evidence>
<keyword evidence="7 9" id="KW-1133">Transmembrane helix</keyword>
<keyword evidence="5 9" id="KW-0812">Transmembrane</keyword>
<dbReference type="Gene3D" id="2.30.30.830">
    <property type="match status" value="1"/>
</dbReference>
<evidence type="ECO:0000256" key="6">
    <source>
        <dbReference type="ARBA" id="ARBA00022927"/>
    </source>
</evidence>
<keyword evidence="3" id="KW-1003">Cell membrane</keyword>
<keyword evidence="6" id="KW-0653">Protein transport</keyword>
<dbReference type="Pfam" id="PF11356">
    <property type="entry name" value="T2SSC"/>
    <property type="match status" value="1"/>
</dbReference>
<evidence type="ECO:0000256" key="4">
    <source>
        <dbReference type="ARBA" id="ARBA00022519"/>
    </source>
</evidence>
<evidence type="ECO:0000256" key="2">
    <source>
        <dbReference type="ARBA" id="ARBA00022448"/>
    </source>
</evidence>